<dbReference type="Gene3D" id="3.40.50.300">
    <property type="entry name" value="P-loop containing nucleotide triphosphate hydrolases"/>
    <property type="match status" value="1"/>
</dbReference>
<dbReference type="EMBL" id="CP020748">
    <property type="protein sequence ID" value="ARJ25915.1"/>
    <property type="molecule type" value="Genomic_DNA"/>
</dbReference>
<keyword evidence="2" id="KW-0614">Plasmid</keyword>
<dbReference type="Proteomes" id="UP000192932">
    <property type="component" value="Plasmid unnamed5"/>
</dbReference>
<dbReference type="RefSeq" id="WP_085313602.1">
    <property type="nucleotide sequence ID" value="NZ_CP020748.1"/>
</dbReference>
<reference evidence="2 3" key="1">
    <citation type="submission" date="2017-04" db="EMBL/GenBank/DDBJ databases">
        <title>The Characteristic of a Fine Plant Growth-Promoting Rhizobacteria Bacillus mycoides Gnyt1 and its Whole Genome Sequencing Analysis.</title>
        <authorList>
            <person name="Li J.H."/>
            <person name="Yao T."/>
        </authorList>
    </citation>
    <scope>NUCLEOTIDE SEQUENCE [LARGE SCALE GENOMIC DNA]</scope>
    <source>
        <strain evidence="2 3">Gnyt1</strain>
        <plasmid evidence="3">Plasmid unnamed5</plasmid>
    </source>
</reference>
<dbReference type="CDD" id="cd02042">
    <property type="entry name" value="ParAB_family"/>
    <property type="match status" value="1"/>
</dbReference>
<geneLocation type="plasmid" evidence="2 3">
    <name>unnamed5</name>
</geneLocation>
<gene>
    <name evidence="2" type="ORF">B7492_33305</name>
</gene>
<dbReference type="PANTHER" id="PTHR13696">
    <property type="entry name" value="P-LOOP CONTAINING NUCLEOSIDE TRIPHOSPHATE HYDROLASE"/>
    <property type="match status" value="1"/>
</dbReference>
<dbReference type="AlphaFoldDB" id="A0A1W6AJE7"/>
<sequence>MTVITISNFKGGVGKTTFATIFAYLLQEQGKKVGLIDFDPQANATEIMFNTFKMGSKVKTSLFEAIQQEDLLKCVVKANAELDIFPSDLDLVGFPAHLYDLTNDKTKRFYLLKYLIDQIKENYDYIIIDVPPTISEFTNNAIVASDYVALIMQTHQQSFASSVKFIEYLKDLLDYNENIKLAGVIPYLVTKKGKVDNEVLEDSKKIFNDHLFNSQIMKRERIKLFSKNGITNEDMHDKAVLEMYQNVVNELLERIGKE</sequence>
<accession>A0A1W6AJE7</accession>
<organism evidence="2 3">
    <name type="scientific">Bacillus mycoides</name>
    <dbReference type="NCBI Taxonomy" id="1405"/>
    <lineage>
        <taxon>Bacteria</taxon>
        <taxon>Bacillati</taxon>
        <taxon>Bacillota</taxon>
        <taxon>Bacilli</taxon>
        <taxon>Bacillales</taxon>
        <taxon>Bacillaceae</taxon>
        <taxon>Bacillus</taxon>
        <taxon>Bacillus cereus group</taxon>
    </lineage>
</organism>
<evidence type="ECO:0000259" key="1">
    <source>
        <dbReference type="Pfam" id="PF13614"/>
    </source>
</evidence>
<dbReference type="PANTHER" id="PTHR13696:SF99">
    <property type="entry name" value="COBYRINIC ACID AC-DIAMIDE SYNTHASE"/>
    <property type="match status" value="1"/>
</dbReference>
<dbReference type="Pfam" id="PF13614">
    <property type="entry name" value="AAA_31"/>
    <property type="match status" value="1"/>
</dbReference>
<feature type="domain" description="AAA" evidence="1">
    <location>
        <begin position="1"/>
        <end position="179"/>
    </location>
</feature>
<name>A0A1W6AJE7_BACMY</name>
<evidence type="ECO:0000313" key="2">
    <source>
        <dbReference type="EMBL" id="ARJ25915.1"/>
    </source>
</evidence>
<dbReference type="InterPro" id="IPR050678">
    <property type="entry name" value="DNA_Partitioning_ATPase"/>
</dbReference>
<protein>
    <submittedName>
        <fullName evidence="2">Chromosome partitioning protein</fullName>
    </submittedName>
</protein>
<dbReference type="SUPFAM" id="SSF52540">
    <property type="entry name" value="P-loop containing nucleoside triphosphate hydrolases"/>
    <property type="match status" value="1"/>
</dbReference>
<evidence type="ECO:0000313" key="3">
    <source>
        <dbReference type="Proteomes" id="UP000192932"/>
    </source>
</evidence>
<proteinExistence type="predicted"/>
<dbReference type="InterPro" id="IPR025669">
    <property type="entry name" value="AAA_dom"/>
</dbReference>
<dbReference type="InterPro" id="IPR027417">
    <property type="entry name" value="P-loop_NTPase"/>
</dbReference>